<keyword evidence="3" id="KW-1185">Reference proteome</keyword>
<dbReference type="Pfam" id="PF18735">
    <property type="entry name" value="HEPN_RiboL-PSP"/>
    <property type="match status" value="1"/>
</dbReference>
<accession>A0ABZ0YF62</accession>
<organism evidence="2 3">
    <name type="scientific">Chromohalobacter canadensis</name>
    <dbReference type="NCBI Taxonomy" id="141389"/>
    <lineage>
        <taxon>Bacteria</taxon>
        <taxon>Pseudomonadati</taxon>
        <taxon>Pseudomonadota</taxon>
        <taxon>Gammaproteobacteria</taxon>
        <taxon>Oceanospirillales</taxon>
        <taxon>Halomonadaceae</taxon>
        <taxon>Chromohalobacter</taxon>
    </lineage>
</organism>
<sequence>MKYEEIFQQYRGLLSDLKVIVRESELRVISDEADPLFLNNVNYFVKSYLISICTYLEAYLQDVALICSQDISDRVKSAKIPQNYVRWLLNGEIKNKDMSFEDLDVSPDKKKISDQLSGNPHKTINMFRYLGVELKKSDDFNNSKDAVSAIVTKRNNIIHHNDEAMDISFNDLCHFVDVVSSYMESILDLMCTRE</sequence>
<dbReference type="EMBL" id="CP140151">
    <property type="protein sequence ID" value="WQH10001.1"/>
    <property type="molecule type" value="Genomic_DNA"/>
</dbReference>
<name>A0ABZ0YF62_9GAMM</name>
<proteinExistence type="predicted"/>
<feature type="domain" description="RiboL-PSP-HEPN" evidence="1">
    <location>
        <begin position="22"/>
        <end position="191"/>
    </location>
</feature>
<protein>
    <submittedName>
        <fullName evidence="2">HEPN domain-containing protein</fullName>
    </submittedName>
</protein>
<evidence type="ECO:0000259" key="1">
    <source>
        <dbReference type="Pfam" id="PF18735"/>
    </source>
</evidence>
<evidence type="ECO:0000313" key="2">
    <source>
        <dbReference type="EMBL" id="WQH10001.1"/>
    </source>
</evidence>
<evidence type="ECO:0000313" key="3">
    <source>
        <dbReference type="Proteomes" id="UP001321908"/>
    </source>
</evidence>
<dbReference type="RefSeq" id="WP_246919640.1">
    <property type="nucleotide sequence ID" value="NZ_CP140151.1"/>
</dbReference>
<dbReference type="Proteomes" id="UP001321908">
    <property type="component" value="Chromosome"/>
</dbReference>
<reference evidence="2 3" key="1">
    <citation type="submission" date="2023-11" db="EMBL/GenBank/DDBJ databases">
        <title>MicrobeMod: A computational toolkit for identifying prokaryotic methylation and restriction-modification with nanopore sequencing.</title>
        <authorList>
            <person name="Crits-Christoph A."/>
            <person name="Kang S.C."/>
            <person name="Lee H."/>
            <person name="Ostrov N."/>
        </authorList>
    </citation>
    <scope>NUCLEOTIDE SEQUENCE [LARGE SCALE GENOMIC DNA]</scope>
    <source>
        <strain evidence="2 3">ATCC 43984</strain>
    </source>
</reference>
<gene>
    <name evidence="2" type="ORF">SR908_04865</name>
</gene>
<dbReference type="InterPro" id="IPR041519">
    <property type="entry name" value="HEPN_RiboL-PSP"/>
</dbReference>